<evidence type="ECO:0000313" key="10">
    <source>
        <dbReference type="Proteomes" id="UP000886611"/>
    </source>
</evidence>
<dbReference type="Proteomes" id="UP000886611">
    <property type="component" value="Unassembled WGS sequence"/>
</dbReference>
<keyword evidence="10" id="KW-1185">Reference proteome</keyword>
<comment type="similarity">
    <text evidence="2">Belongs to the CDC50/LEM3 family.</text>
</comment>
<feature type="non-terminal residue" evidence="9">
    <location>
        <position position="1"/>
    </location>
</feature>
<organism evidence="9 10">
    <name type="scientific">Polypterus senegalus</name>
    <name type="common">Senegal bichir</name>
    <dbReference type="NCBI Taxonomy" id="55291"/>
    <lineage>
        <taxon>Eukaryota</taxon>
        <taxon>Metazoa</taxon>
        <taxon>Chordata</taxon>
        <taxon>Craniata</taxon>
        <taxon>Vertebrata</taxon>
        <taxon>Euteleostomi</taxon>
        <taxon>Actinopterygii</taxon>
        <taxon>Polypteriformes</taxon>
        <taxon>Polypteridae</taxon>
        <taxon>Polypterus</taxon>
    </lineage>
</organism>
<comment type="subcellular location">
    <subcellularLocation>
        <location evidence="1">Membrane</location>
    </subcellularLocation>
</comment>
<feature type="transmembrane region" description="Helical" evidence="8">
    <location>
        <begin position="33"/>
        <end position="59"/>
    </location>
</feature>
<evidence type="ECO:0000256" key="4">
    <source>
        <dbReference type="ARBA" id="ARBA00022989"/>
    </source>
</evidence>
<evidence type="ECO:0000256" key="1">
    <source>
        <dbReference type="ARBA" id="ARBA00004370"/>
    </source>
</evidence>
<name>A0A8X7WXA0_POLSE</name>
<feature type="region of interest" description="Disordered" evidence="7">
    <location>
        <begin position="338"/>
        <end position="416"/>
    </location>
</feature>
<feature type="compositionally biased region" description="Basic and acidic residues" evidence="7">
    <location>
        <begin position="388"/>
        <end position="401"/>
    </location>
</feature>
<dbReference type="GO" id="GO:0005794">
    <property type="term" value="C:Golgi apparatus"/>
    <property type="evidence" value="ECO:0007669"/>
    <property type="project" value="TreeGrafter"/>
</dbReference>
<dbReference type="GO" id="GO:0005783">
    <property type="term" value="C:endoplasmic reticulum"/>
    <property type="evidence" value="ECO:0007669"/>
    <property type="project" value="TreeGrafter"/>
</dbReference>
<reference evidence="9 10" key="1">
    <citation type="journal article" date="2021" name="Cell">
        <title>Tracing the genetic footprints of vertebrate landing in non-teleost ray-finned fishes.</title>
        <authorList>
            <person name="Bi X."/>
            <person name="Wang K."/>
            <person name="Yang L."/>
            <person name="Pan H."/>
            <person name="Jiang H."/>
            <person name="Wei Q."/>
            <person name="Fang M."/>
            <person name="Yu H."/>
            <person name="Zhu C."/>
            <person name="Cai Y."/>
            <person name="He Y."/>
            <person name="Gan X."/>
            <person name="Zeng H."/>
            <person name="Yu D."/>
            <person name="Zhu Y."/>
            <person name="Jiang H."/>
            <person name="Qiu Q."/>
            <person name="Yang H."/>
            <person name="Zhang Y.E."/>
            <person name="Wang W."/>
            <person name="Zhu M."/>
            <person name="He S."/>
            <person name="Zhang G."/>
        </authorList>
    </citation>
    <scope>NUCLEOTIDE SEQUENCE [LARGE SCALE GENOMIC DNA]</scope>
    <source>
        <strain evidence="9">Bchr_013</strain>
    </source>
</reference>
<accession>A0A8X7WXA0</accession>
<evidence type="ECO:0000256" key="5">
    <source>
        <dbReference type="ARBA" id="ARBA00023136"/>
    </source>
</evidence>
<dbReference type="AlphaFoldDB" id="A0A8X7WXA0"/>
<evidence type="ECO:0000256" key="8">
    <source>
        <dbReference type="SAM" id="Phobius"/>
    </source>
</evidence>
<evidence type="ECO:0000256" key="2">
    <source>
        <dbReference type="ARBA" id="ARBA00009457"/>
    </source>
</evidence>
<keyword evidence="4 8" id="KW-1133">Transmembrane helix</keyword>
<dbReference type="InterPro" id="IPR005045">
    <property type="entry name" value="CDC50/LEM3_fam"/>
</dbReference>
<feature type="non-terminal residue" evidence="9">
    <location>
        <position position="595"/>
    </location>
</feature>
<feature type="compositionally biased region" description="Polar residues" evidence="7">
    <location>
        <begin position="367"/>
        <end position="387"/>
    </location>
</feature>
<evidence type="ECO:0000313" key="9">
    <source>
        <dbReference type="EMBL" id="KAG2457039.1"/>
    </source>
</evidence>
<dbReference type="GO" id="GO:0045332">
    <property type="term" value="P:phospholipid translocation"/>
    <property type="evidence" value="ECO:0007669"/>
    <property type="project" value="TreeGrafter"/>
</dbReference>
<keyword evidence="5 8" id="KW-0472">Membrane</keyword>
<sequence>MASKATSPKPVPFAKRPDNSAFKQQKLPAWYPALTAVTVLPFFFLTGLACVLIGIWLFLTAAGIKQITNPSSLCAPFDKYKNGTPIAPCGAVANSMFNDTLRLLYKKDKNTQIVVPFLNYGIAWYTDKNVKFQNPLPKNNLSAAFQGTGRPYYWQKTVYELDVQNSDNNGFVNEDLIVWMREAAFPSFKKLYRRLNCSQEFSNGLPLGNYSLWITYISGYVTCAITKELVPTTEVVPPAGQCCPTFIMRKNQTFERMIPDDMNAEMFLANDMKILLSADPSETTLPKNCIFKAACPEVSPYKHVIPSGIGLVHTPPRFVAPRFFTKSSQSPFQLNRATTAKQGDGVMTKASVNEEELSTPKRLYSGKKQSGSYIHRYSSNKSQLTSHSPKEDRLDAAERKSFNSQNISRQDRHLNRSLKMKRTSQLPVHGDKIKIVQLSRAFAVNYFNNQSKASLTAGDEALEICVDHVIKVCKQEELELEILEKQLRHKEDQLRLKKFQQKENRSKRMLFSNMKTSLQQTILSEKEQLDDLKRQKRDLQRNMKHDKPDMKIKGAWFRRGNGDLTYGTMLTFSFPQSFGRYHMPCFSERKETIMM</sequence>
<evidence type="ECO:0000256" key="6">
    <source>
        <dbReference type="SAM" id="Coils"/>
    </source>
</evidence>
<protein>
    <submittedName>
        <fullName evidence="9">CC50A protein</fullName>
    </submittedName>
</protein>
<evidence type="ECO:0000256" key="3">
    <source>
        <dbReference type="ARBA" id="ARBA00022692"/>
    </source>
</evidence>
<gene>
    <name evidence="9" type="primary">Tmem30a_0</name>
    <name evidence="9" type="ORF">GTO96_0013339</name>
</gene>
<dbReference type="Pfam" id="PF03381">
    <property type="entry name" value="CDC50"/>
    <property type="match status" value="1"/>
</dbReference>
<keyword evidence="3 8" id="KW-0812">Transmembrane</keyword>
<proteinExistence type="inferred from homology"/>
<comment type="caution">
    <text evidence="9">The sequence shown here is derived from an EMBL/GenBank/DDBJ whole genome shotgun (WGS) entry which is preliminary data.</text>
</comment>
<evidence type="ECO:0000256" key="7">
    <source>
        <dbReference type="SAM" id="MobiDB-lite"/>
    </source>
</evidence>
<feature type="coiled-coil region" evidence="6">
    <location>
        <begin position="466"/>
        <end position="542"/>
    </location>
</feature>
<dbReference type="EMBL" id="JAATIS010008602">
    <property type="protein sequence ID" value="KAG2457039.1"/>
    <property type="molecule type" value="Genomic_DNA"/>
</dbReference>
<dbReference type="PANTHER" id="PTHR10926">
    <property type="entry name" value="CELL CYCLE CONTROL PROTEIN 50"/>
    <property type="match status" value="1"/>
</dbReference>
<dbReference type="PANTHER" id="PTHR10926:SF68">
    <property type="entry name" value="CELL CYCLE CONTROL PROTEIN"/>
    <property type="match status" value="1"/>
</dbReference>
<keyword evidence="6" id="KW-0175">Coiled coil</keyword>
<dbReference type="GO" id="GO:0005886">
    <property type="term" value="C:plasma membrane"/>
    <property type="evidence" value="ECO:0007669"/>
    <property type="project" value="TreeGrafter"/>
</dbReference>